<dbReference type="InterPro" id="IPR013103">
    <property type="entry name" value="RVT_2"/>
</dbReference>
<reference evidence="2" key="2">
    <citation type="submission" date="2021-04" db="EMBL/GenBank/DDBJ databases">
        <authorList>
            <person name="Podell S."/>
        </authorList>
    </citation>
    <scope>NUCLEOTIDE SEQUENCE</scope>
    <source>
        <strain evidence="2">Hildebrandi</strain>
    </source>
</reference>
<dbReference type="GO" id="GO:0003964">
    <property type="term" value="F:RNA-directed DNA polymerase activity"/>
    <property type="evidence" value="ECO:0007669"/>
    <property type="project" value="UniProtKB-KW"/>
</dbReference>
<name>A0A9K3LW62_9STRA</name>
<feature type="domain" description="Reverse transcriptase Ty1/copia-type" evidence="1">
    <location>
        <begin position="39"/>
        <end position="175"/>
    </location>
</feature>
<evidence type="ECO:0000259" key="1">
    <source>
        <dbReference type="Pfam" id="PF07727"/>
    </source>
</evidence>
<comment type="caution">
    <text evidence="2">The sequence shown here is derived from an EMBL/GenBank/DDBJ whole genome shotgun (WGS) entry which is preliminary data.</text>
</comment>
<keyword evidence="3" id="KW-1185">Reference proteome</keyword>
<dbReference type="OrthoDB" id="123812at2759"/>
<protein>
    <submittedName>
        <fullName evidence="2">Reverse transcriptase RNA-dependent DNA polymerase</fullName>
    </submittedName>
</protein>
<gene>
    <name evidence="2" type="ORF">IV203_030909</name>
</gene>
<keyword evidence="2" id="KW-0695">RNA-directed DNA polymerase</keyword>
<dbReference type="Pfam" id="PF07727">
    <property type="entry name" value="RVT_2"/>
    <property type="match status" value="1"/>
</dbReference>
<reference evidence="2" key="1">
    <citation type="journal article" date="2021" name="Sci. Rep.">
        <title>Diploid genomic architecture of Nitzschia inconspicua, an elite biomass production diatom.</title>
        <authorList>
            <person name="Oliver A."/>
            <person name="Podell S."/>
            <person name="Pinowska A."/>
            <person name="Traller J.C."/>
            <person name="Smith S.R."/>
            <person name="McClure R."/>
            <person name="Beliaev A."/>
            <person name="Bohutskyi P."/>
            <person name="Hill E.A."/>
            <person name="Rabines A."/>
            <person name="Zheng H."/>
            <person name="Allen L.Z."/>
            <person name="Kuo A."/>
            <person name="Grigoriev I.V."/>
            <person name="Allen A.E."/>
            <person name="Hazlebeck D."/>
            <person name="Allen E.E."/>
        </authorList>
    </citation>
    <scope>NUCLEOTIDE SEQUENCE</scope>
    <source>
        <strain evidence="2">Hildebrandi</strain>
    </source>
</reference>
<dbReference type="EMBL" id="JAGRRH010000006">
    <property type="protein sequence ID" value="KAG7368166.1"/>
    <property type="molecule type" value="Genomic_DNA"/>
</dbReference>
<sequence length="187" mass="22034">MYRHEAMQEPDAPQFREAMVKEVIDHLKNQHFVVVPRSQVPKDEETLPAVWAMRRKRRIDTREVYKWKARLNIGGHKMVKGKHYDETYAPTLSWATIRTWLTLAVCNGWHTRQLDFVLAYPQADIPRPTYMELPDGIEIEGTSKETHCLRVLKNIYGGKDAGRTWYEYLKNRLVDPTKLGFHSIKDR</sequence>
<evidence type="ECO:0000313" key="2">
    <source>
        <dbReference type="EMBL" id="KAG7368166.1"/>
    </source>
</evidence>
<evidence type="ECO:0000313" key="3">
    <source>
        <dbReference type="Proteomes" id="UP000693970"/>
    </source>
</evidence>
<keyword evidence="2" id="KW-0808">Transferase</keyword>
<keyword evidence="2" id="KW-0548">Nucleotidyltransferase</keyword>
<proteinExistence type="predicted"/>
<organism evidence="2 3">
    <name type="scientific">Nitzschia inconspicua</name>
    <dbReference type="NCBI Taxonomy" id="303405"/>
    <lineage>
        <taxon>Eukaryota</taxon>
        <taxon>Sar</taxon>
        <taxon>Stramenopiles</taxon>
        <taxon>Ochrophyta</taxon>
        <taxon>Bacillariophyta</taxon>
        <taxon>Bacillariophyceae</taxon>
        <taxon>Bacillariophycidae</taxon>
        <taxon>Bacillariales</taxon>
        <taxon>Bacillariaceae</taxon>
        <taxon>Nitzschia</taxon>
    </lineage>
</organism>
<dbReference type="AlphaFoldDB" id="A0A9K3LW62"/>
<dbReference type="Proteomes" id="UP000693970">
    <property type="component" value="Unassembled WGS sequence"/>
</dbReference>
<accession>A0A9K3LW62</accession>